<dbReference type="PANTHER" id="PTHR42749">
    <property type="entry name" value="CELL SHAPE-DETERMINING PROTEIN MREB"/>
    <property type="match status" value="1"/>
</dbReference>
<dbReference type="InterPro" id="IPR004753">
    <property type="entry name" value="MreB"/>
</dbReference>
<feature type="binding site" evidence="6">
    <location>
        <begin position="157"/>
        <end position="159"/>
    </location>
    <ligand>
        <name>ATP</name>
        <dbReference type="ChEBI" id="CHEBI:30616"/>
    </ligand>
</feature>
<keyword evidence="3 6" id="KW-0067">ATP-binding</keyword>
<name>A0A7C5V0E4_9FIRM</name>
<evidence type="ECO:0000256" key="6">
    <source>
        <dbReference type="HAMAP-Rule" id="MF_02207"/>
    </source>
</evidence>
<comment type="caution">
    <text evidence="7">The sequence shown here is derived from an EMBL/GenBank/DDBJ whole genome shotgun (WGS) entry which is preliminary data.</text>
</comment>
<dbReference type="GO" id="GO:0005737">
    <property type="term" value="C:cytoplasm"/>
    <property type="evidence" value="ECO:0007669"/>
    <property type="project" value="UniProtKB-SubCell"/>
</dbReference>
<evidence type="ECO:0000256" key="2">
    <source>
        <dbReference type="ARBA" id="ARBA00022741"/>
    </source>
</evidence>
<comment type="similarity">
    <text evidence="5 6">Belongs to the FtsA/MreB family.</text>
</comment>
<dbReference type="InterPro" id="IPR043129">
    <property type="entry name" value="ATPase_NBD"/>
</dbReference>
<feature type="binding site" evidence="6">
    <location>
        <begin position="285"/>
        <end position="288"/>
    </location>
    <ligand>
        <name>ATP</name>
        <dbReference type="ChEBI" id="CHEBI:30616"/>
    </ligand>
</feature>
<dbReference type="PRINTS" id="PR01652">
    <property type="entry name" value="SHAPEPROTEIN"/>
</dbReference>
<evidence type="ECO:0000313" key="7">
    <source>
        <dbReference type="EMBL" id="HHS01304.1"/>
    </source>
</evidence>
<evidence type="ECO:0000256" key="4">
    <source>
        <dbReference type="ARBA" id="ARBA00022960"/>
    </source>
</evidence>
<dbReference type="InterPro" id="IPR056546">
    <property type="entry name" value="MreB_MamK-like"/>
</dbReference>
<dbReference type="SUPFAM" id="SSF53067">
    <property type="entry name" value="Actin-like ATPase domain"/>
    <property type="match status" value="2"/>
</dbReference>
<evidence type="ECO:0000256" key="1">
    <source>
        <dbReference type="ARBA" id="ARBA00022490"/>
    </source>
</evidence>
<dbReference type="EMBL" id="DRUZ01000029">
    <property type="protein sequence ID" value="HHS01304.1"/>
    <property type="molecule type" value="Genomic_DNA"/>
</dbReference>
<dbReference type="CDD" id="cd10225">
    <property type="entry name" value="ASKHA_NBD_MreB-like"/>
    <property type="match status" value="1"/>
</dbReference>
<gene>
    <name evidence="6" type="primary">mreB</name>
    <name evidence="7" type="ORF">ENL71_02035</name>
</gene>
<dbReference type="AlphaFoldDB" id="A0A7C5V0E4"/>
<dbReference type="PANTHER" id="PTHR42749:SF4">
    <property type="entry name" value="CELL SHAPE-DETERMINING PROTEIN MBL"/>
    <property type="match status" value="1"/>
</dbReference>
<evidence type="ECO:0000256" key="5">
    <source>
        <dbReference type="ARBA" id="ARBA00023458"/>
    </source>
</evidence>
<dbReference type="GO" id="GO:0008360">
    <property type="term" value="P:regulation of cell shape"/>
    <property type="evidence" value="ECO:0007669"/>
    <property type="project" value="UniProtKB-UniRule"/>
</dbReference>
<feature type="binding site" evidence="6">
    <location>
        <begin position="205"/>
        <end position="208"/>
    </location>
    <ligand>
        <name>ATP</name>
        <dbReference type="ChEBI" id="CHEBI:30616"/>
    </ligand>
</feature>
<dbReference type="NCBIfam" id="NF010539">
    <property type="entry name" value="PRK13927.1"/>
    <property type="match status" value="1"/>
</dbReference>
<accession>A0A7C5V0E4</accession>
<reference evidence="7" key="1">
    <citation type="journal article" date="2020" name="mSystems">
        <title>Genome- and Community-Level Interaction Insights into Carbon Utilization and Element Cycling Functions of Hydrothermarchaeota in Hydrothermal Sediment.</title>
        <authorList>
            <person name="Zhou Z."/>
            <person name="Liu Y."/>
            <person name="Xu W."/>
            <person name="Pan J."/>
            <person name="Luo Z.H."/>
            <person name="Li M."/>
        </authorList>
    </citation>
    <scope>NUCLEOTIDE SEQUENCE [LARGE SCALE GENOMIC DNA]</scope>
    <source>
        <strain evidence="7">SpSt-102</strain>
    </source>
</reference>
<comment type="subunit">
    <text evidence="6">Forms polymers.</text>
</comment>
<comment type="function">
    <text evidence="6">Forms membrane-associated dynamic filaments that are essential for cell shape determination. Acts by regulating cell wall synthesis and cell elongation, and thus cell shape. A feedback loop between cell geometry and MreB localization may maintain elongated cell shape by targeting cell wall growth to regions of negative cell wall curvature.</text>
</comment>
<keyword evidence="1 6" id="KW-0963">Cytoplasm</keyword>
<proteinExistence type="inferred from homology"/>
<dbReference type="Gene3D" id="3.30.420.40">
    <property type="match status" value="2"/>
</dbReference>
<evidence type="ECO:0000256" key="3">
    <source>
        <dbReference type="ARBA" id="ARBA00022840"/>
    </source>
</evidence>
<dbReference type="Pfam" id="PF06723">
    <property type="entry name" value="MreB_Mbl"/>
    <property type="match status" value="1"/>
</dbReference>
<keyword evidence="2 6" id="KW-0547">Nucleotide-binding</keyword>
<sequence>MAFGTDIGIDLGTATVLVYVKGKGIVLREPSVVAIEQTRKQILAVGEEARRMIGRTPGNIVAVRPLRDGVISDYEVTEAMLKYFLGKVLGKRVFFKPRVVVCVPSGVTEVEKRAVLDATYEAGAKQTFLIEEPIAAAIGAGLDISRPVGCMVIDIGGGTTDIAVISLGGAVVSESIKVAGDKFDEAIIRYIRKKHSVAIGERTAEELKINIGCAYKKPKVEAMEVRGRSLLTGLPKTITVTSDELLLALEEPVSAIIEAVHRVLENTPPELAADITTTGIVMTGGGSLLWGLDKLISEKTGIPTRIADDPVSCVALGTGKALESLDVLEASLIKDPRVR</sequence>
<organism evidence="7">
    <name type="scientific">Caldicellulosiruptor owensensis</name>
    <dbReference type="NCBI Taxonomy" id="55205"/>
    <lineage>
        <taxon>Bacteria</taxon>
        <taxon>Bacillati</taxon>
        <taxon>Bacillota</taxon>
        <taxon>Bacillota incertae sedis</taxon>
        <taxon>Caldicellulosiruptorales</taxon>
        <taxon>Caldicellulosiruptoraceae</taxon>
        <taxon>Caldicellulosiruptor</taxon>
    </lineage>
</organism>
<keyword evidence="4 6" id="KW-0133">Cell shape</keyword>
<dbReference type="GO" id="GO:0000902">
    <property type="term" value="P:cell morphogenesis"/>
    <property type="evidence" value="ECO:0007669"/>
    <property type="project" value="InterPro"/>
</dbReference>
<dbReference type="HAMAP" id="MF_02207">
    <property type="entry name" value="MreB"/>
    <property type="match status" value="1"/>
</dbReference>
<dbReference type="GO" id="GO:0005524">
    <property type="term" value="F:ATP binding"/>
    <property type="evidence" value="ECO:0007669"/>
    <property type="project" value="UniProtKB-KW"/>
</dbReference>
<comment type="caution">
    <text evidence="6">Lacks conserved residue(s) required for the propagation of feature annotation.</text>
</comment>
<dbReference type="NCBIfam" id="TIGR00904">
    <property type="entry name" value="mreB"/>
    <property type="match status" value="1"/>
</dbReference>
<protein>
    <recommendedName>
        <fullName evidence="6">Cell shape-determining protein MreB</fullName>
    </recommendedName>
</protein>
<comment type="subcellular location">
    <subcellularLocation>
        <location evidence="6">Cytoplasm</location>
    </subcellularLocation>
    <text evidence="6">Membrane-associated.</text>
</comment>